<evidence type="ECO:0000313" key="1">
    <source>
        <dbReference type="EMBL" id="MDB7932172.1"/>
    </source>
</evidence>
<comment type="caution">
    <text evidence="1">The sequence shown here is derived from an EMBL/GenBank/DDBJ whole genome shotgun (WGS) entry which is preliminary data.</text>
</comment>
<protein>
    <submittedName>
        <fullName evidence="1">Uncharacterized protein</fullName>
    </submittedName>
</protein>
<accession>A0AAW6CES8</accession>
<proteinExistence type="predicted"/>
<evidence type="ECO:0000313" key="2">
    <source>
        <dbReference type="Proteomes" id="UP001211173"/>
    </source>
</evidence>
<dbReference type="EMBL" id="JAQLWV010000004">
    <property type="protein sequence ID" value="MDB7932172.1"/>
    <property type="molecule type" value="Genomic_DNA"/>
</dbReference>
<sequence length="233" mass="27325">MIIKFDRSYISAGTRELIERGYAREELDKLVFRFEYTEEERIQNREMAVKLSSEVWAASADRAARRRSEMMEPVMKSIAGEFVCYQYDHEEKLALRSTKWDLFFHCNALNVLNASAAGRDYSYFTLSFNREHTVEQRMEICGRVIRLLQERFAAHPNLHISVQYMGLLDTEKIRRFIQRALPSMDGKRCSYHGWEGRLVLVEDSIFFMKKRAKTRGYRLTPDEALLISLKGAA</sequence>
<name>A0AAW6CES8_FLAPL</name>
<dbReference type="Proteomes" id="UP001211173">
    <property type="component" value="Unassembled WGS sequence"/>
</dbReference>
<dbReference type="AlphaFoldDB" id="A0AAW6CES8"/>
<reference evidence="1" key="1">
    <citation type="submission" date="2023-01" db="EMBL/GenBank/DDBJ databases">
        <title>Human gut microbiome strain richness.</title>
        <authorList>
            <person name="Chen-Liaw A."/>
        </authorList>
    </citation>
    <scope>NUCLEOTIDE SEQUENCE</scope>
    <source>
        <strain evidence="1">1001287st1_F4_1001285I_161205</strain>
    </source>
</reference>
<organism evidence="1 2">
    <name type="scientific">Flavonifractor plautii</name>
    <name type="common">Fusobacterium plautii</name>
    <dbReference type="NCBI Taxonomy" id="292800"/>
    <lineage>
        <taxon>Bacteria</taxon>
        <taxon>Bacillati</taxon>
        <taxon>Bacillota</taxon>
        <taxon>Clostridia</taxon>
        <taxon>Eubacteriales</taxon>
        <taxon>Oscillospiraceae</taxon>
        <taxon>Flavonifractor</taxon>
    </lineage>
</organism>
<dbReference type="RefSeq" id="WP_195324949.1">
    <property type="nucleotide sequence ID" value="NZ_JADMVZ010000006.1"/>
</dbReference>
<gene>
    <name evidence="1" type="ORF">PNE06_03685</name>
</gene>